<sequence length="187" mass="21240">MNPDAERPESPFFDERGFSNNICTCVNDIAGPHYMSTYTLQSLERLKELCRISPEVMAESMMPGPIESLKDHRSGYFCVYEIYFKGCGLTFPLPEALVRYLKALGIALSQLTPNLLRTILDIITVAAEARYAVGVLELNELLSVRSSSKKTGYFSAYPNANKNFISHLLNKEEKWHHPWFLIKKTPT</sequence>
<dbReference type="OrthoDB" id="1083092at2759"/>
<name>A0A5S9WLT2_ARATH</name>
<evidence type="ECO:0000313" key="2">
    <source>
        <dbReference type="Proteomes" id="UP000434276"/>
    </source>
</evidence>
<dbReference type="Proteomes" id="UP000434276">
    <property type="component" value="Unassembled WGS sequence"/>
</dbReference>
<evidence type="ECO:0000313" key="1">
    <source>
        <dbReference type="EMBL" id="CAA0269258.1"/>
    </source>
</evidence>
<dbReference type="AlphaFoldDB" id="A0A5S9WLT2"/>
<protein>
    <submittedName>
        <fullName evidence="1">Uncharacterized protein</fullName>
    </submittedName>
</protein>
<dbReference type="EMBL" id="CACSHJ010000087">
    <property type="protein sequence ID" value="CAA0269258.1"/>
    <property type="molecule type" value="Genomic_DNA"/>
</dbReference>
<reference evidence="1 2" key="1">
    <citation type="submission" date="2019-12" db="EMBL/GenBank/DDBJ databases">
        <authorList>
            <person name="Jiao W.-B."/>
            <person name="Schneeberger K."/>
        </authorList>
    </citation>
    <scope>NUCLEOTIDE SEQUENCE [LARGE SCALE GENOMIC DNA]</scope>
    <source>
        <strain evidence="2">cv. C24</strain>
    </source>
</reference>
<proteinExistence type="predicted"/>
<organism evidence="1 2">
    <name type="scientific">Arabidopsis thaliana</name>
    <name type="common">Mouse-ear cress</name>
    <dbReference type="NCBI Taxonomy" id="3702"/>
    <lineage>
        <taxon>Eukaryota</taxon>
        <taxon>Viridiplantae</taxon>
        <taxon>Streptophyta</taxon>
        <taxon>Embryophyta</taxon>
        <taxon>Tracheophyta</taxon>
        <taxon>Spermatophyta</taxon>
        <taxon>Magnoliopsida</taxon>
        <taxon>eudicotyledons</taxon>
        <taxon>Gunneridae</taxon>
        <taxon>Pentapetalae</taxon>
        <taxon>rosids</taxon>
        <taxon>malvids</taxon>
        <taxon>Brassicales</taxon>
        <taxon>Brassicaceae</taxon>
        <taxon>Camelineae</taxon>
        <taxon>Arabidopsis</taxon>
    </lineage>
</organism>
<accession>A0A5S9WLT2</accession>
<gene>
    <name evidence="1" type="ORF">C24_LOCUS3501</name>
</gene>